<evidence type="ECO:0000313" key="3">
    <source>
        <dbReference type="Proteomes" id="UP000789901"/>
    </source>
</evidence>
<reference evidence="2 3" key="1">
    <citation type="submission" date="2021-06" db="EMBL/GenBank/DDBJ databases">
        <authorList>
            <person name="Kallberg Y."/>
            <person name="Tangrot J."/>
            <person name="Rosling A."/>
        </authorList>
    </citation>
    <scope>NUCLEOTIDE SEQUENCE [LARGE SCALE GENOMIC DNA]</scope>
    <source>
        <strain evidence="2 3">120-4 pot B 10/14</strain>
    </source>
</reference>
<gene>
    <name evidence="2" type="ORF">GMARGA_LOCUS36875</name>
</gene>
<proteinExistence type="predicted"/>
<evidence type="ECO:0000256" key="1">
    <source>
        <dbReference type="SAM" id="MobiDB-lite"/>
    </source>
</evidence>
<comment type="caution">
    <text evidence="2">The sequence shown here is derived from an EMBL/GenBank/DDBJ whole genome shotgun (WGS) entry which is preliminary data.</text>
</comment>
<feature type="non-terminal residue" evidence="2">
    <location>
        <position position="42"/>
    </location>
</feature>
<protein>
    <submittedName>
        <fullName evidence="2">3414_t:CDS:1</fullName>
    </submittedName>
</protein>
<accession>A0ABN7X1Q4</accession>
<dbReference type="EMBL" id="CAJVQB010074446">
    <property type="protein sequence ID" value="CAG8844042.1"/>
    <property type="molecule type" value="Genomic_DNA"/>
</dbReference>
<sequence>GQDEELEANSLAKTSMAISSSAADNLREPSLVFCSTPSRENQ</sequence>
<dbReference type="Proteomes" id="UP000789901">
    <property type="component" value="Unassembled WGS sequence"/>
</dbReference>
<keyword evidence="3" id="KW-1185">Reference proteome</keyword>
<feature type="compositionally biased region" description="Polar residues" evidence="1">
    <location>
        <begin position="33"/>
        <end position="42"/>
    </location>
</feature>
<feature type="region of interest" description="Disordered" evidence="1">
    <location>
        <begin position="18"/>
        <end position="42"/>
    </location>
</feature>
<evidence type="ECO:0000313" key="2">
    <source>
        <dbReference type="EMBL" id="CAG8844042.1"/>
    </source>
</evidence>
<feature type="non-terminal residue" evidence="2">
    <location>
        <position position="1"/>
    </location>
</feature>
<organism evidence="2 3">
    <name type="scientific">Gigaspora margarita</name>
    <dbReference type="NCBI Taxonomy" id="4874"/>
    <lineage>
        <taxon>Eukaryota</taxon>
        <taxon>Fungi</taxon>
        <taxon>Fungi incertae sedis</taxon>
        <taxon>Mucoromycota</taxon>
        <taxon>Glomeromycotina</taxon>
        <taxon>Glomeromycetes</taxon>
        <taxon>Diversisporales</taxon>
        <taxon>Gigasporaceae</taxon>
        <taxon>Gigaspora</taxon>
    </lineage>
</organism>
<name>A0ABN7X1Q4_GIGMA</name>